<evidence type="ECO:0000256" key="6">
    <source>
        <dbReference type="ARBA" id="ARBA00023136"/>
    </source>
</evidence>
<feature type="transmembrane region" description="Helical" evidence="8">
    <location>
        <begin position="174"/>
        <end position="192"/>
    </location>
</feature>
<protein>
    <recommendedName>
        <fullName evidence="11">Uric acid-xanthine permease</fullName>
    </recommendedName>
</protein>
<reference evidence="9 10" key="1">
    <citation type="submission" date="2019-07" db="EMBL/GenBank/DDBJ databases">
        <title>Genome assembly of two rare yeast pathogens: Diutina rugosa and Trichomonascus ciferrii.</title>
        <authorList>
            <person name="Mixao V."/>
            <person name="Saus E."/>
            <person name="Hansen A."/>
            <person name="Lass-Flor C."/>
            <person name="Gabaldon T."/>
        </authorList>
    </citation>
    <scope>NUCLEOTIDE SEQUENCE [LARGE SCALE GENOMIC DNA]</scope>
    <source>
        <strain evidence="9 10">CBS 613</strain>
    </source>
</reference>
<evidence type="ECO:0000313" key="10">
    <source>
        <dbReference type="Proteomes" id="UP000449547"/>
    </source>
</evidence>
<dbReference type="OMA" id="TIIQCKG"/>
<comment type="similarity">
    <text evidence="2">Belongs to the nucleobase:cation symporter-2 (NCS2) (TC 2.A.40) family.</text>
</comment>
<evidence type="ECO:0000256" key="7">
    <source>
        <dbReference type="SAM" id="MobiDB-lite"/>
    </source>
</evidence>
<evidence type="ECO:0000256" key="8">
    <source>
        <dbReference type="SAM" id="Phobius"/>
    </source>
</evidence>
<feature type="transmembrane region" description="Helical" evidence="8">
    <location>
        <begin position="431"/>
        <end position="450"/>
    </location>
</feature>
<dbReference type="GO" id="GO:0005886">
    <property type="term" value="C:plasma membrane"/>
    <property type="evidence" value="ECO:0007669"/>
    <property type="project" value="TreeGrafter"/>
</dbReference>
<dbReference type="Proteomes" id="UP000449547">
    <property type="component" value="Unassembled WGS sequence"/>
</dbReference>
<feature type="transmembrane region" description="Helical" evidence="8">
    <location>
        <begin position="403"/>
        <end position="425"/>
    </location>
</feature>
<keyword evidence="3" id="KW-0813">Transport</keyword>
<feature type="transmembrane region" description="Helical" evidence="8">
    <location>
        <begin position="318"/>
        <end position="339"/>
    </location>
</feature>
<keyword evidence="4 8" id="KW-0812">Transmembrane</keyword>
<dbReference type="VEuPathDB" id="FungiDB:DIURU_002049"/>
<sequence length="583" mass="62544">MKVVEVVKHQAMRFVKKCTTREGIFGDYDYKYLFVPEVPFFSKEHKTQPFFGVDADMPIFLGFILGFQHALSMLAGVVTPPILIAGVANLSPQITQYLVSASLIISGLLSMVQITRVRLFKGYYMGTGLLTMVGTSFASIAVVTKAFPMMYESGDCPIAADGTQLPCPDGYGKILASAVICSLLEIALSFTPARILQSVFPNIVTGPVVLLIGTHLIETGMTDWLGGSACHGTDTVCHIGGHDKPWGSAQYIGLGFLVYVTILLSERFGSPIMKSCAVIIGLLIGCIVAAAADYFDGSSIGLAPAATFVWVHTFKLELYGPAILPFLAVRLVLMMEAIGDITATSDVSRQPTEGLLYETRIQGGLLADGINGIISGLGTVTPTSTFAQNNGVISVTKCANLTVGYWCAGFMLIMGVFSKFAAAIVTIPKPVLGGMTSFLFCSVAIAGVKIISTTPFTRRDRFLLTASVLPGMGAILLPNWFEHVFTYKGSNNALKGFFNAIVLVMQTGFAITGFIGVILNQFLPQVGDEAEEIEEVVLETVGSAGQDGRNLYASKENDKLQTFNPNHTSVEYLGTQSSNEHER</sequence>
<evidence type="ECO:0000256" key="4">
    <source>
        <dbReference type="ARBA" id="ARBA00022692"/>
    </source>
</evidence>
<feature type="transmembrane region" description="Helical" evidence="8">
    <location>
        <begin position="276"/>
        <end position="295"/>
    </location>
</feature>
<accession>A0A642UYA8</accession>
<gene>
    <name evidence="9" type="ORF">DIURU_002049</name>
</gene>
<name>A0A642UYA8_DIURU</name>
<feature type="region of interest" description="Disordered" evidence="7">
    <location>
        <begin position="556"/>
        <end position="583"/>
    </location>
</feature>
<feature type="transmembrane region" description="Helical" evidence="8">
    <location>
        <begin position="199"/>
        <end position="217"/>
    </location>
</feature>
<keyword evidence="5 8" id="KW-1133">Transmembrane helix</keyword>
<dbReference type="RefSeq" id="XP_034013182.1">
    <property type="nucleotide sequence ID" value="XM_034154658.1"/>
</dbReference>
<feature type="transmembrane region" description="Helical" evidence="8">
    <location>
        <begin position="124"/>
        <end position="143"/>
    </location>
</feature>
<feature type="transmembrane region" description="Helical" evidence="8">
    <location>
        <begin position="94"/>
        <end position="112"/>
    </location>
</feature>
<dbReference type="InterPro" id="IPR006042">
    <property type="entry name" value="Xan_ur_permease"/>
</dbReference>
<evidence type="ECO:0008006" key="11">
    <source>
        <dbReference type="Google" id="ProtNLM"/>
    </source>
</evidence>
<keyword evidence="10" id="KW-1185">Reference proteome</keyword>
<dbReference type="GeneID" id="54780700"/>
<dbReference type="InterPro" id="IPR006043">
    <property type="entry name" value="NCS2"/>
</dbReference>
<dbReference type="GO" id="GO:0000324">
    <property type="term" value="C:fungal-type vacuole"/>
    <property type="evidence" value="ECO:0007669"/>
    <property type="project" value="TreeGrafter"/>
</dbReference>
<feature type="compositionally biased region" description="Polar residues" evidence="7">
    <location>
        <begin position="560"/>
        <end position="583"/>
    </location>
</feature>
<dbReference type="OrthoDB" id="1641903at2759"/>
<evidence type="ECO:0000256" key="2">
    <source>
        <dbReference type="ARBA" id="ARBA00008821"/>
    </source>
</evidence>
<organism evidence="9 10">
    <name type="scientific">Diutina rugosa</name>
    <name type="common">Yeast</name>
    <name type="synonym">Candida rugosa</name>
    <dbReference type="NCBI Taxonomy" id="5481"/>
    <lineage>
        <taxon>Eukaryota</taxon>
        <taxon>Fungi</taxon>
        <taxon>Dikarya</taxon>
        <taxon>Ascomycota</taxon>
        <taxon>Saccharomycotina</taxon>
        <taxon>Pichiomycetes</taxon>
        <taxon>Debaryomycetaceae</taxon>
        <taxon>Diutina</taxon>
    </lineage>
</organism>
<dbReference type="AlphaFoldDB" id="A0A642UYA8"/>
<dbReference type="Pfam" id="PF00860">
    <property type="entry name" value="Xan_ur_permease"/>
    <property type="match status" value="1"/>
</dbReference>
<keyword evidence="6 8" id="KW-0472">Membrane</keyword>
<feature type="transmembrane region" description="Helical" evidence="8">
    <location>
        <begin position="462"/>
        <end position="481"/>
    </location>
</feature>
<dbReference type="EMBL" id="SWFT01000064">
    <property type="protein sequence ID" value="KAA8904097.1"/>
    <property type="molecule type" value="Genomic_DNA"/>
</dbReference>
<evidence type="ECO:0000313" key="9">
    <source>
        <dbReference type="EMBL" id="KAA8904097.1"/>
    </source>
</evidence>
<comment type="subcellular location">
    <subcellularLocation>
        <location evidence="1">Membrane</location>
        <topology evidence="1">Multi-pass membrane protein</topology>
    </subcellularLocation>
</comment>
<evidence type="ECO:0000256" key="1">
    <source>
        <dbReference type="ARBA" id="ARBA00004141"/>
    </source>
</evidence>
<dbReference type="PANTHER" id="PTHR42810">
    <property type="entry name" value="PURINE PERMEASE C1399.01C-RELATED"/>
    <property type="match status" value="1"/>
</dbReference>
<feature type="transmembrane region" description="Helical" evidence="8">
    <location>
        <begin position="59"/>
        <end position="88"/>
    </location>
</feature>
<evidence type="ECO:0000256" key="5">
    <source>
        <dbReference type="ARBA" id="ARBA00022989"/>
    </source>
</evidence>
<proteinExistence type="inferred from homology"/>
<dbReference type="PANTHER" id="PTHR42810:SF2">
    <property type="entry name" value="PURINE PERMEASE C1399.01C-RELATED"/>
    <property type="match status" value="1"/>
</dbReference>
<feature type="transmembrane region" description="Helical" evidence="8">
    <location>
        <begin position="496"/>
        <end position="519"/>
    </location>
</feature>
<dbReference type="GO" id="GO:0042907">
    <property type="term" value="F:xanthine transmembrane transporter activity"/>
    <property type="evidence" value="ECO:0007669"/>
    <property type="project" value="TreeGrafter"/>
</dbReference>
<dbReference type="NCBIfam" id="TIGR00801">
    <property type="entry name" value="ncs2"/>
    <property type="match status" value="1"/>
</dbReference>
<comment type="caution">
    <text evidence="9">The sequence shown here is derived from an EMBL/GenBank/DDBJ whole genome shotgun (WGS) entry which is preliminary data.</text>
</comment>
<evidence type="ECO:0000256" key="3">
    <source>
        <dbReference type="ARBA" id="ARBA00022448"/>
    </source>
</evidence>
<feature type="transmembrane region" description="Helical" evidence="8">
    <location>
        <begin position="248"/>
        <end position="264"/>
    </location>
</feature>